<keyword evidence="1" id="KW-0175">Coiled coil</keyword>
<comment type="caution">
    <text evidence="4">The sequence shown here is derived from an EMBL/GenBank/DDBJ whole genome shotgun (WGS) entry which is preliminary data.</text>
</comment>
<reference evidence="4 5" key="1">
    <citation type="submission" date="2016-07" db="EMBL/GenBank/DDBJ databases">
        <title>Whole-genome of two Shewanella species isolated from a digestive organ of sea cucumber Apostichopus japonicus Selenka 1867.</title>
        <authorList>
            <person name="Hong H.-H."/>
            <person name="Choi H."/>
            <person name="Cheon S."/>
            <person name="Oh J.-S."/>
            <person name="Lee H.-G."/>
            <person name="Park C."/>
        </authorList>
    </citation>
    <scope>NUCLEOTIDE SEQUENCE [LARGE SCALE GENOMIC DNA]</scope>
    <source>
        <strain evidence="4 5">CSB03KR</strain>
    </source>
</reference>
<feature type="transmembrane region" description="Helical" evidence="2">
    <location>
        <begin position="21"/>
        <end position="39"/>
    </location>
</feature>
<evidence type="ECO:0000313" key="3">
    <source>
        <dbReference type="EMBL" id="GIU45054.1"/>
    </source>
</evidence>
<dbReference type="RefSeq" id="WP_028762526.1">
    <property type="nucleotide sequence ID" value="NZ_BPEU01000030.1"/>
</dbReference>
<keyword evidence="2" id="KW-0812">Transmembrane</keyword>
<keyword evidence="6" id="KW-1185">Reference proteome</keyword>
<evidence type="ECO:0000256" key="1">
    <source>
        <dbReference type="SAM" id="Coils"/>
    </source>
</evidence>
<name>A0A1E5ITX0_SHECO</name>
<accession>A0A1E5ITX0</accession>
<organism evidence="4 5">
    <name type="scientific">Shewanella colwelliana</name>
    <name type="common">Alteromonas colwelliana</name>
    <dbReference type="NCBI Taxonomy" id="23"/>
    <lineage>
        <taxon>Bacteria</taxon>
        <taxon>Pseudomonadati</taxon>
        <taxon>Pseudomonadota</taxon>
        <taxon>Gammaproteobacteria</taxon>
        <taxon>Alteromonadales</taxon>
        <taxon>Shewanellaceae</taxon>
        <taxon>Shewanella</taxon>
    </lineage>
</organism>
<keyword evidence="2" id="KW-0472">Membrane</keyword>
<dbReference type="STRING" id="23.BEL05_14045"/>
<evidence type="ECO:0000313" key="5">
    <source>
        <dbReference type="Proteomes" id="UP000095230"/>
    </source>
</evidence>
<sequence length="218" mass="24747">MKQALNQWAEKFDALSQRERVMVAAAVIVVVGMTLYMPLESLLLKRDALQRESKALVAENNISEQQIALYQQKLAQDPDEEYRARLTILTQQMADIDSQLTEQMVDMVPAERMPAMLSELLVRIKGVKLQSFDSIAPTPLLAVGEENKLNLYSHGIKLVLEGDYFSTVKFIEAVEAMPNKLYWKQLDYSVDQYPKANIVLELYTLSINEDFISVADQG</sequence>
<dbReference type="Proteomes" id="UP000773469">
    <property type="component" value="Unassembled WGS sequence"/>
</dbReference>
<evidence type="ECO:0000313" key="6">
    <source>
        <dbReference type="Proteomes" id="UP000773469"/>
    </source>
</evidence>
<keyword evidence="2" id="KW-1133">Transmembrane helix</keyword>
<dbReference type="AlphaFoldDB" id="A0A1E5ITX0"/>
<reference evidence="3 6" key="2">
    <citation type="submission" date="2021-05" db="EMBL/GenBank/DDBJ databases">
        <title>Molecular characterization for Shewanella algae harboring chromosomal blaOXA-55-like strains isolated from clinical and environment sample.</title>
        <authorList>
            <person name="Ohama Y."/>
            <person name="Aoki K."/>
            <person name="Harada S."/>
            <person name="Moriya K."/>
            <person name="Ishii Y."/>
            <person name="Tateda K."/>
        </authorList>
    </citation>
    <scope>NUCLEOTIDE SEQUENCE [LARGE SCALE GENOMIC DNA]</scope>
    <source>
        <strain evidence="3 6">MBTL60-118</strain>
    </source>
</reference>
<dbReference type="OrthoDB" id="9151209at2"/>
<dbReference type="EMBL" id="MCBT01000043">
    <property type="protein sequence ID" value="OEG73383.1"/>
    <property type="molecule type" value="Genomic_DNA"/>
</dbReference>
<gene>
    <name evidence="3" type="primary">mshJ</name>
    <name evidence="4" type="ORF">BEL05_14045</name>
    <name evidence="3" type="ORF">TUM3794_34450</name>
</gene>
<protein>
    <submittedName>
        <fullName evidence="4">MSHA biogenesis protein MshJ</fullName>
    </submittedName>
</protein>
<feature type="coiled-coil region" evidence="1">
    <location>
        <begin position="39"/>
        <end position="66"/>
    </location>
</feature>
<dbReference type="EMBL" id="BPEU01000030">
    <property type="protein sequence ID" value="GIU45054.1"/>
    <property type="molecule type" value="Genomic_DNA"/>
</dbReference>
<evidence type="ECO:0000313" key="4">
    <source>
        <dbReference type="EMBL" id="OEG73383.1"/>
    </source>
</evidence>
<proteinExistence type="predicted"/>
<evidence type="ECO:0000256" key="2">
    <source>
        <dbReference type="SAM" id="Phobius"/>
    </source>
</evidence>
<dbReference type="Proteomes" id="UP000095230">
    <property type="component" value="Unassembled WGS sequence"/>
</dbReference>